<sequence length="95" mass="10961">MAKKAKQNSKQHAEPGDVDMNSVQQQPEVAETRLKSRQEVEQLFDATYLQQASKEFADDLDRLRTANDFKGDRSVQVLGRERLTLIHSSHQQHRD</sequence>
<protein>
    <recommendedName>
        <fullName evidence="2">Ribosome-assembly protein 3 C-terminal domain-containing protein</fullName>
    </recommendedName>
</protein>
<dbReference type="InterPro" id="IPR028217">
    <property type="entry name" value="Rsa3_C"/>
</dbReference>
<dbReference type="AlphaFoldDB" id="A0A6H0Y035"/>
<evidence type="ECO:0000256" key="1">
    <source>
        <dbReference type="SAM" id="MobiDB-lite"/>
    </source>
</evidence>
<organism evidence="3 4">
    <name type="scientific">Peltaster fructicola</name>
    <dbReference type="NCBI Taxonomy" id="286661"/>
    <lineage>
        <taxon>Eukaryota</taxon>
        <taxon>Fungi</taxon>
        <taxon>Dikarya</taxon>
        <taxon>Ascomycota</taxon>
        <taxon>Pezizomycotina</taxon>
        <taxon>Dothideomycetes</taxon>
        <taxon>Dothideomycetes incertae sedis</taxon>
        <taxon>Peltaster</taxon>
    </lineage>
</organism>
<dbReference type="OrthoDB" id="69550at2759"/>
<name>A0A6H0Y035_9PEZI</name>
<dbReference type="EMBL" id="CP051142">
    <property type="protein sequence ID" value="QIX00229.1"/>
    <property type="molecule type" value="Genomic_DNA"/>
</dbReference>
<feature type="domain" description="Ribosome-assembly protein 3 C-terminal" evidence="2">
    <location>
        <begin position="44"/>
        <end position="78"/>
    </location>
</feature>
<keyword evidence="4" id="KW-1185">Reference proteome</keyword>
<evidence type="ECO:0000313" key="4">
    <source>
        <dbReference type="Proteomes" id="UP000503462"/>
    </source>
</evidence>
<gene>
    <name evidence="3" type="ORF">AMS68_005746</name>
</gene>
<accession>A0A6H0Y035</accession>
<reference evidence="3 4" key="1">
    <citation type="journal article" date="2016" name="Sci. Rep.">
        <title>Peltaster fructicola genome reveals evolution from an invasive phytopathogen to an ectophytic parasite.</title>
        <authorList>
            <person name="Xu C."/>
            <person name="Chen H."/>
            <person name="Gleason M.L."/>
            <person name="Xu J.R."/>
            <person name="Liu H."/>
            <person name="Zhang R."/>
            <person name="Sun G."/>
        </authorList>
    </citation>
    <scope>NUCLEOTIDE SEQUENCE [LARGE SCALE GENOMIC DNA]</scope>
    <source>
        <strain evidence="3 4">LNHT1506</strain>
    </source>
</reference>
<evidence type="ECO:0000259" key="2">
    <source>
        <dbReference type="Pfam" id="PF14615"/>
    </source>
</evidence>
<evidence type="ECO:0000313" key="3">
    <source>
        <dbReference type="EMBL" id="QIX00229.1"/>
    </source>
</evidence>
<feature type="region of interest" description="Disordered" evidence="1">
    <location>
        <begin position="1"/>
        <end position="29"/>
    </location>
</feature>
<dbReference type="Proteomes" id="UP000503462">
    <property type="component" value="Chromosome 4"/>
</dbReference>
<proteinExistence type="predicted"/>
<dbReference type="Pfam" id="PF14615">
    <property type="entry name" value="Rsa3"/>
    <property type="match status" value="1"/>
</dbReference>